<name>A0ABS6K011_9BACI</name>
<dbReference type="Proteomes" id="UP000790580">
    <property type="component" value="Unassembled WGS sequence"/>
</dbReference>
<proteinExistence type="predicted"/>
<evidence type="ECO:0000313" key="1">
    <source>
        <dbReference type="EMBL" id="MBU9722802.1"/>
    </source>
</evidence>
<dbReference type="PROSITE" id="PS51257">
    <property type="entry name" value="PROKAR_LIPOPROTEIN"/>
    <property type="match status" value="1"/>
</dbReference>
<keyword evidence="2" id="KW-1185">Reference proteome</keyword>
<evidence type="ECO:0008006" key="3">
    <source>
        <dbReference type="Google" id="ProtNLM"/>
    </source>
</evidence>
<organism evidence="1 2">
    <name type="scientific">Evansella alkalicola</name>
    <dbReference type="NCBI Taxonomy" id="745819"/>
    <lineage>
        <taxon>Bacteria</taxon>
        <taxon>Bacillati</taxon>
        <taxon>Bacillota</taxon>
        <taxon>Bacilli</taxon>
        <taxon>Bacillales</taxon>
        <taxon>Bacillaceae</taxon>
        <taxon>Evansella</taxon>
    </lineage>
</organism>
<accession>A0ABS6K011</accession>
<sequence>MKRGLILGMILVLSFLTACSMIGRSCPDGEIEWVDTLMLNDVNYTGEDEGFSNVDNLKEGSKIGEVEFMLADNACSNHRLRNGDAAFLPVGTEVFEIVGYDPTFRVFANGRLYQVRENENADTIRDLYDIEGRVQKLSLESTYDGRQLLDFTQDEMDAFIEDFLTLDYVGFHQIYERISTSNSTFLRIHLDDGTSFRISYWLDENALNPGAYGTERMKTIIEKNVR</sequence>
<gene>
    <name evidence="1" type="ORF">KS407_15405</name>
</gene>
<reference evidence="1 2" key="1">
    <citation type="submission" date="2021-06" db="EMBL/GenBank/DDBJ databases">
        <title>Bacillus sp. RD4P76, an endophyte from a halophyte.</title>
        <authorList>
            <person name="Sun J.-Q."/>
        </authorList>
    </citation>
    <scope>NUCLEOTIDE SEQUENCE [LARGE SCALE GENOMIC DNA]</scope>
    <source>
        <strain evidence="1 2">JCM 17098</strain>
    </source>
</reference>
<dbReference type="EMBL" id="JAHQCR010000062">
    <property type="protein sequence ID" value="MBU9722802.1"/>
    <property type="molecule type" value="Genomic_DNA"/>
</dbReference>
<comment type="caution">
    <text evidence="1">The sequence shown here is derived from an EMBL/GenBank/DDBJ whole genome shotgun (WGS) entry which is preliminary data.</text>
</comment>
<dbReference type="RefSeq" id="WP_088073507.1">
    <property type="nucleotide sequence ID" value="NZ_JAHQCR010000062.1"/>
</dbReference>
<evidence type="ECO:0000313" key="2">
    <source>
        <dbReference type="Proteomes" id="UP000790580"/>
    </source>
</evidence>
<protein>
    <recommendedName>
        <fullName evidence="3">Lipoprotein</fullName>
    </recommendedName>
</protein>